<dbReference type="Proteomes" id="UP000324351">
    <property type="component" value="Unassembled WGS sequence"/>
</dbReference>
<dbReference type="AlphaFoldDB" id="A0A5B1M5E8"/>
<evidence type="ECO:0000313" key="2">
    <source>
        <dbReference type="Proteomes" id="UP000324351"/>
    </source>
</evidence>
<reference evidence="1 2" key="2">
    <citation type="submission" date="2019-09" db="EMBL/GenBank/DDBJ databases">
        <authorList>
            <person name="Jin C."/>
        </authorList>
    </citation>
    <scope>NUCLEOTIDE SEQUENCE [LARGE SCALE GENOMIC DNA]</scope>
    <source>
        <strain evidence="1 2">BN140041</strain>
    </source>
</reference>
<evidence type="ECO:0000313" key="1">
    <source>
        <dbReference type="EMBL" id="KAA1427856.1"/>
    </source>
</evidence>
<protein>
    <submittedName>
        <fullName evidence="1">DUF2971 domain-containing protein</fullName>
    </submittedName>
</protein>
<dbReference type="EMBL" id="VUJW01000003">
    <property type="protein sequence ID" value="KAA1427856.1"/>
    <property type="molecule type" value="Genomic_DNA"/>
</dbReference>
<dbReference type="InterPro" id="IPR021352">
    <property type="entry name" value="DUF2971"/>
</dbReference>
<proteinExistence type="predicted"/>
<dbReference type="Pfam" id="PF11185">
    <property type="entry name" value="DUF2971"/>
    <property type="match status" value="1"/>
</dbReference>
<gene>
    <name evidence="1" type="ORF">F0U47_10575</name>
</gene>
<comment type="caution">
    <text evidence="1">The sequence shown here is derived from an EMBL/GenBank/DDBJ whole genome shotgun (WGS) entry which is preliminary data.</text>
</comment>
<name>A0A5B1M5E8_9ACTN</name>
<reference evidence="1 2" key="1">
    <citation type="submission" date="2019-09" db="EMBL/GenBank/DDBJ databases">
        <title>Nocardioides panacisoli sp. nov., isolated from the soil of a ginseng field.</title>
        <authorList>
            <person name="Cho C."/>
        </authorList>
    </citation>
    <scope>NUCLEOTIDE SEQUENCE [LARGE SCALE GENOMIC DNA]</scope>
    <source>
        <strain evidence="1 2">BN140041</strain>
    </source>
</reference>
<sequence length="299" mass="32959">MLDEYSINHYLADPNVRAGAGAGADGLLFHYASAASLEAILASGNIRLNTLDRMNDPRERKDWVARDLVVPEGDLDWSMLAEQGAVADEPNRLLRLGARIACFTKEREPLPGADPDALFHRGWARARMWHQYAAEHSGACLVFDMAELVRAVDSARKIGDGDVFSINSVRYADKPLRLPLTGAFTDVAAIQSALDDLTSDGNRIADLYFSKNTDWQSEDEVRILVLLWDPTSAIALEPLDLPYGNSLKAVVLGENFGDPPWLRSAVADRGLSEDDVLRADWVDGAPTLKAYIEEWVPLI</sequence>
<dbReference type="RefSeq" id="WP_149750339.1">
    <property type="nucleotide sequence ID" value="NZ_VUJW01000003.1"/>
</dbReference>
<accession>A0A5B1M5E8</accession>
<organism evidence="1 2">
    <name type="scientific">Nocardioides antri</name>
    <dbReference type="NCBI Taxonomy" id="2607659"/>
    <lineage>
        <taxon>Bacteria</taxon>
        <taxon>Bacillati</taxon>
        <taxon>Actinomycetota</taxon>
        <taxon>Actinomycetes</taxon>
        <taxon>Propionibacteriales</taxon>
        <taxon>Nocardioidaceae</taxon>
        <taxon>Nocardioides</taxon>
    </lineage>
</organism>
<keyword evidence="2" id="KW-1185">Reference proteome</keyword>